<dbReference type="Pfam" id="PF10040">
    <property type="entry name" value="CRISPR_Cas6"/>
    <property type="match status" value="1"/>
</dbReference>
<gene>
    <name evidence="2" type="ORF">FKZ59_05645</name>
</gene>
<evidence type="ECO:0000313" key="2">
    <source>
        <dbReference type="EMBL" id="TQE91459.1"/>
    </source>
</evidence>
<organism evidence="2 3">
    <name type="scientific">Ureibacillus terrenus</name>
    <dbReference type="NCBI Taxonomy" id="118246"/>
    <lineage>
        <taxon>Bacteria</taxon>
        <taxon>Bacillati</taxon>
        <taxon>Bacillota</taxon>
        <taxon>Bacilli</taxon>
        <taxon>Bacillales</taxon>
        <taxon>Caryophanaceae</taxon>
        <taxon>Ureibacillus</taxon>
    </lineage>
</organism>
<dbReference type="RefSeq" id="WP_141601774.1">
    <property type="nucleotide sequence ID" value="NZ_VIGD01000005.1"/>
</dbReference>
<protein>
    <submittedName>
        <fullName evidence="2">CRISPR system precrRNA processing endoribonuclease RAMP protein Cas6</fullName>
    </submittedName>
</protein>
<dbReference type="EMBL" id="VIGD01000005">
    <property type="protein sequence ID" value="TQE91459.1"/>
    <property type="molecule type" value="Genomic_DNA"/>
</dbReference>
<accession>A0A540V3Z4</accession>
<dbReference type="Gene3D" id="3.30.70.1900">
    <property type="match status" value="1"/>
</dbReference>
<evidence type="ECO:0000259" key="1">
    <source>
        <dbReference type="Pfam" id="PF10040"/>
    </source>
</evidence>
<sequence length="324" mass="37763">MIFNTSEMLFSLPFRMTVLKFAIEPMEEMVIPAYPAITIRGGLGYALKQKLCLFDVRTCREKCQCPEKCSYTLSFEDREGATTQAHPYIPYTRPYIIRVEKNYPSIIKNGELFEFQIYLFGNAVDDYMSYIGAIRRFGEIGFGKKHVPFIIRTVKSVEPGIERIIFEGDRLLSEPAVLSFKNLLAIPEYRPFQLKLELVTPARVKHEGRYVKDLPFDLFVMNLIRRLNSILYFHHQYELDPEWEAFWIDASIDVDTVFSGWEYESFERFSTRQQQKMKLDGIIGEMVVEGDTLKELFPLLYAGQFLHIGKQAAFGFGEYKLSVY</sequence>
<reference evidence="2 3" key="1">
    <citation type="submission" date="2019-06" db="EMBL/GenBank/DDBJ databases">
        <title>Genome sequence of Ureibacillus terrenus.</title>
        <authorList>
            <person name="Maclea K.S."/>
            <person name="Simoes M."/>
        </authorList>
    </citation>
    <scope>NUCLEOTIDE SEQUENCE [LARGE SCALE GENOMIC DNA]</scope>
    <source>
        <strain evidence="2 3">ATCC BAA-384</strain>
    </source>
</reference>
<evidence type="ECO:0000313" key="3">
    <source>
        <dbReference type="Proteomes" id="UP000315753"/>
    </source>
</evidence>
<dbReference type="OrthoDB" id="9787241at2"/>
<keyword evidence="3" id="KW-1185">Reference proteome</keyword>
<proteinExistence type="predicted"/>
<feature type="domain" description="CRISPR-associated protein Cas6 C-terminal" evidence="1">
    <location>
        <begin position="196"/>
        <end position="319"/>
    </location>
</feature>
<dbReference type="AlphaFoldDB" id="A0A540V3Z4"/>
<dbReference type="Proteomes" id="UP000315753">
    <property type="component" value="Unassembled WGS sequence"/>
</dbReference>
<comment type="caution">
    <text evidence="2">The sequence shown here is derived from an EMBL/GenBank/DDBJ whole genome shotgun (WGS) entry which is preliminary data.</text>
</comment>
<name>A0A540V3Z4_9BACL</name>
<dbReference type="InterPro" id="IPR019267">
    <property type="entry name" value="CRISPR-assoc_Cas6_C"/>
</dbReference>